<dbReference type="SUPFAM" id="SSF53850">
    <property type="entry name" value="Periplasmic binding protein-like II"/>
    <property type="match status" value="1"/>
</dbReference>
<evidence type="ECO:0000256" key="6">
    <source>
        <dbReference type="ARBA" id="ARBA00023222"/>
    </source>
</evidence>
<keyword evidence="7 10" id="KW-0456">Lyase</keyword>
<dbReference type="CDD" id="cd04905">
    <property type="entry name" value="ACT_CM-PDT"/>
    <property type="match status" value="1"/>
</dbReference>
<evidence type="ECO:0000256" key="1">
    <source>
        <dbReference type="ARBA" id="ARBA00004741"/>
    </source>
</evidence>
<dbReference type="PROSITE" id="PS51171">
    <property type="entry name" value="PREPHENATE_DEHYDR_3"/>
    <property type="match status" value="1"/>
</dbReference>
<gene>
    <name evidence="10" type="primary">pheA</name>
    <name evidence="13" type="ORF">J2S13_000964</name>
</gene>
<reference evidence="13" key="1">
    <citation type="submission" date="2023-07" db="EMBL/GenBank/DDBJ databases">
        <title>Genomic Encyclopedia of Type Strains, Phase IV (KMG-IV): sequencing the most valuable type-strain genomes for metagenomic binning, comparative biology and taxonomic classification.</title>
        <authorList>
            <person name="Goeker M."/>
        </authorList>
    </citation>
    <scope>NUCLEOTIDE SEQUENCE</scope>
    <source>
        <strain evidence="13">DSM 23947</strain>
    </source>
</reference>
<comment type="catalytic activity">
    <reaction evidence="8 10">
        <text>prephenate + H(+) = 3-phenylpyruvate + CO2 + H2O</text>
        <dbReference type="Rhea" id="RHEA:21648"/>
        <dbReference type="ChEBI" id="CHEBI:15377"/>
        <dbReference type="ChEBI" id="CHEBI:15378"/>
        <dbReference type="ChEBI" id="CHEBI:16526"/>
        <dbReference type="ChEBI" id="CHEBI:18005"/>
        <dbReference type="ChEBI" id="CHEBI:29934"/>
        <dbReference type="EC" id="4.2.1.51"/>
    </reaction>
</comment>
<comment type="caution">
    <text evidence="13">The sequence shown here is derived from an EMBL/GenBank/DDBJ whole genome shotgun (WGS) entry which is preliminary data.</text>
</comment>
<dbReference type="InterPro" id="IPR002912">
    <property type="entry name" value="ACT_dom"/>
</dbReference>
<dbReference type="GO" id="GO:0009094">
    <property type="term" value="P:L-phenylalanine biosynthetic process"/>
    <property type="evidence" value="ECO:0007669"/>
    <property type="project" value="UniProtKB-KW"/>
</dbReference>
<dbReference type="FunFam" id="3.40.190.10:FF:000064">
    <property type="entry name" value="Prephenate dehydratase"/>
    <property type="match status" value="1"/>
</dbReference>
<evidence type="ECO:0000256" key="8">
    <source>
        <dbReference type="ARBA" id="ARBA00047848"/>
    </source>
</evidence>
<dbReference type="GO" id="GO:0005737">
    <property type="term" value="C:cytoplasm"/>
    <property type="evidence" value="ECO:0007669"/>
    <property type="project" value="TreeGrafter"/>
</dbReference>
<dbReference type="RefSeq" id="WP_307256553.1">
    <property type="nucleotide sequence ID" value="NZ_JAUSUC010000008.1"/>
</dbReference>
<keyword evidence="6 10" id="KW-0584">Phenylalanine biosynthesis</keyword>
<dbReference type="SUPFAM" id="SSF55021">
    <property type="entry name" value="ACT-like"/>
    <property type="match status" value="1"/>
</dbReference>
<dbReference type="CDD" id="cd13633">
    <property type="entry name" value="PBP2_Sa-PDT_like"/>
    <property type="match status" value="1"/>
</dbReference>
<dbReference type="Pfam" id="PF00800">
    <property type="entry name" value="PDT"/>
    <property type="match status" value="1"/>
</dbReference>
<dbReference type="PANTHER" id="PTHR21022">
    <property type="entry name" value="PREPHENATE DEHYDRATASE P PROTEIN"/>
    <property type="match status" value="1"/>
</dbReference>
<dbReference type="InterPro" id="IPR045865">
    <property type="entry name" value="ACT-like_dom_sf"/>
</dbReference>
<dbReference type="PIRSF" id="PIRSF001500">
    <property type="entry name" value="Chor_mut_pdt_Ppr"/>
    <property type="match status" value="1"/>
</dbReference>
<evidence type="ECO:0000256" key="7">
    <source>
        <dbReference type="ARBA" id="ARBA00023239"/>
    </source>
</evidence>
<dbReference type="EMBL" id="JAUSUC010000008">
    <property type="protein sequence ID" value="MDQ0214568.1"/>
    <property type="molecule type" value="Genomic_DNA"/>
</dbReference>
<feature type="site" description="Essential for prephenate dehydratase activity" evidence="9">
    <location>
        <position position="175"/>
    </location>
</feature>
<keyword evidence="5 10" id="KW-0057">Aromatic amino acid biosynthesis</keyword>
<evidence type="ECO:0000256" key="9">
    <source>
        <dbReference type="PIRSR" id="PIRSR001500-2"/>
    </source>
</evidence>
<dbReference type="NCBIfam" id="NF008865">
    <property type="entry name" value="PRK11898.1"/>
    <property type="match status" value="1"/>
</dbReference>
<evidence type="ECO:0000313" key="14">
    <source>
        <dbReference type="Proteomes" id="UP001237207"/>
    </source>
</evidence>
<evidence type="ECO:0000259" key="11">
    <source>
        <dbReference type="PROSITE" id="PS51171"/>
    </source>
</evidence>
<keyword evidence="4 10" id="KW-0028">Amino-acid biosynthesis</keyword>
<evidence type="ECO:0000256" key="10">
    <source>
        <dbReference type="RuleBase" id="RU361254"/>
    </source>
</evidence>
<dbReference type="GO" id="GO:0004664">
    <property type="term" value="F:prephenate dehydratase activity"/>
    <property type="evidence" value="ECO:0007669"/>
    <property type="project" value="UniProtKB-UniRule"/>
</dbReference>
<comment type="pathway">
    <text evidence="1 10">Amino-acid biosynthesis; L-phenylalanine biosynthesis; phenylpyruvate from prephenate: step 1/1.</text>
</comment>
<feature type="domain" description="ACT" evidence="12">
    <location>
        <begin position="201"/>
        <end position="278"/>
    </location>
</feature>
<dbReference type="PANTHER" id="PTHR21022:SF19">
    <property type="entry name" value="PREPHENATE DEHYDRATASE-RELATED"/>
    <property type="match status" value="1"/>
</dbReference>
<organism evidence="13 14">
    <name type="scientific">Oikeobacillus pervagus</name>
    <dbReference type="NCBI Taxonomy" id="1325931"/>
    <lineage>
        <taxon>Bacteria</taxon>
        <taxon>Bacillati</taxon>
        <taxon>Bacillota</taxon>
        <taxon>Bacilli</taxon>
        <taxon>Bacillales</taxon>
        <taxon>Bacillaceae</taxon>
        <taxon>Oikeobacillus</taxon>
    </lineage>
</organism>
<dbReference type="FunFam" id="3.30.70.260:FF:000012">
    <property type="entry name" value="Prephenate dehydratase"/>
    <property type="match status" value="1"/>
</dbReference>
<protein>
    <recommendedName>
        <fullName evidence="3 10">Prephenate dehydratase</fullName>
        <shortName evidence="10">PDT</shortName>
        <ecNumber evidence="2 10">4.2.1.51</ecNumber>
    </recommendedName>
</protein>
<evidence type="ECO:0000256" key="2">
    <source>
        <dbReference type="ARBA" id="ARBA00013147"/>
    </source>
</evidence>
<keyword evidence="14" id="KW-1185">Reference proteome</keyword>
<sequence length="282" mass="31589">MTIAFLGPAATFTDLAVRKAFPTEDRTPCLTIPRCMDLVVAGEVDLAVVPLENALEGTVNLTIDYLYHEANLTIIGEIIAPIQQHLMVHPDHAKRWKEVEKILSHPHAIAQCHKFLHNQFPHTRCEQSTSTAAAAQFISEHPEYRYAAIGNALSAESYQLVIAKENIHDYTFNHTRFIILSKGENRQIDLPLKKTQDKTTIMVTLPTDNPGALHQVLSAFAWRHINLSKIESRPLKTGLGNYFFIIDIGQKMDEVLLPSAFKEMEALGCKVTVIGSYSSYLI</sequence>
<evidence type="ECO:0000256" key="5">
    <source>
        <dbReference type="ARBA" id="ARBA00023141"/>
    </source>
</evidence>
<dbReference type="InterPro" id="IPR008242">
    <property type="entry name" value="Chor_mutase/pphenate_deHydtase"/>
</dbReference>
<evidence type="ECO:0000259" key="12">
    <source>
        <dbReference type="PROSITE" id="PS51671"/>
    </source>
</evidence>
<dbReference type="Gene3D" id="3.30.70.260">
    <property type="match status" value="1"/>
</dbReference>
<evidence type="ECO:0000256" key="3">
    <source>
        <dbReference type="ARBA" id="ARBA00021872"/>
    </source>
</evidence>
<feature type="domain" description="Prephenate dehydratase" evidence="11">
    <location>
        <begin position="2"/>
        <end position="182"/>
    </location>
</feature>
<dbReference type="Gene3D" id="3.40.190.10">
    <property type="entry name" value="Periplasmic binding protein-like II"/>
    <property type="match status" value="2"/>
</dbReference>
<evidence type="ECO:0000313" key="13">
    <source>
        <dbReference type="EMBL" id="MDQ0214568.1"/>
    </source>
</evidence>
<dbReference type="AlphaFoldDB" id="A0AAJ1SXE2"/>
<evidence type="ECO:0000256" key="4">
    <source>
        <dbReference type="ARBA" id="ARBA00022605"/>
    </source>
</evidence>
<dbReference type="Pfam" id="PF01842">
    <property type="entry name" value="ACT"/>
    <property type="match status" value="1"/>
</dbReference>
<name>A0AAJ1SXE2_9BACI</name>
<dbReference type="InterPro" id="IPR001086">
    <property type="entry name" value="Preph_deHydtase"/>
</dbReference>
<proteinExistence type="predicted"/>
<dbReference type="InterPro" id="IPR018528">
    <property type="entry name" value="Preph_deHydtase_CS"/>
</dbReference>
<accession>A0AAJ1SXE2</accession>
<dbReference type="Proteomes" id="UP001237207">
    <property type="component" value="Unassembled WGS sequence"/>
</dbReference>
<dbReference type="PROSITE" id="PS51671">
    <property type="entry name" value="ACT"/>
    <property type="match status" value="1"/>
</dbReference>
<dbReference type="EC" id="4.2.1.51" evidence="2 10"/>
<dbReference type="PROSITE" id="PS00858">
    <property type="entry name" value="PREPHENATE_DEHYDR_2"/>
    <property type="match status" value="1"/>
</dbReference>